<gene>
    <name evidence="1" type="ORF">PFISCL1PPCAC_21173</name>
</gene>
<keyword evidence="2" id="KW-1185">Reference proteome</keyword>
<accession>A0AAV5WD94</accession>
<dbReference type="EMBL" id="BTSY01000005">
    <property type="protein sequence ID" value="GMT29876.1"/>
    <property type="molecule type" value="Genomic_DNA"/>
</dbReference>
<reference evidence="1" key="1">
    <citation type="submission" date="2023-10" db="EMBL/GenBank/DDBJ databases">
        <title>Genome assembly of Pristionchus species.</title>
        <authorList>
            <person name="Yoshida K."/>
            <person name="Sommer R.J."/>
        </authorList>
    </citation>
    <scope>NUCLEOTIDE SEQUENCE</scope>
    <source>
        <strain evidence="1">RS5133</strain>
    </source>
</reference>
<proteinExistence type="predicted"/>
<dbReference type="Proteomes" id="UP001432322">
    <property type="component" value="Unassembled WGS sequence"/>
</dbReference>
<organism evidence="1 2">
    <name type="scientific">Pristionchus fissidentatus</name>
    <dbReference type="NCBI Taxonomy" id="1538716"/>
    <lineage>
        <taxon>Eukaryota</taxon>
        <taxon>Metazoa</taxon>
        <taxon>Ecdysozoa</taxon>
        <taxon>Nematoda</taxon>
        <taxon>Chromadorea</taxon>
        <taxon>Rhabditida</taxon>
        <taxon>Rhabditina</taxon>
        <taxon>Diplogasteromorpha</taxon>
        <taxon>Diplogasteroidea</taxon>
        <taxon>Neodiplogasteridae</taxon>
        <taxon>Pristionchus</taxon>
    </lineage>
</organism>
<evidence type="ECO:0000313" key="1">
    <source>
        <dbReference type="EMBL" id="GMT29876.1"/>
    </source>
</evidence>
<sequence length="189" mass="21670">LFGNGHWLFQLFFDFKTSGFFLPIMSSSCPNPFLLRISIDRFILMNSLYILISISVAIEAARRGFFFTNERNSDTPWHCASPFLEDKREVDHLSATPRFDHLLLLFTGVSNAYDPVDEIGELPVYLDGMDWWKVQLYSRHHSVGDTPLLSNDILPVNYRIELSVDVRDHAGAPVSQVDIYPTEAISQRE</sequence>
<dbReference type="AlphaFoldDB" id="A0AAV5WD94"/>
<comment type="caution">
    <text evidence="1">The sequence shown here is derived from an EMBL/GenBank/DDBJ whole genome shotgun (WGS) entry which is preliminary data.</text>
</comment>
<protein>
    <submittedName>
        <fullName evidence="1">Uncharacterized protein</fullName>
    </submittedName>
</protein>
<name>A0AAV5WD94_9BILA</name>
<evidence type="ECO:0000313" key="2">
    <source>
        <dbReference type="Proteomes" id="UP001432322"/>
    </source>
</evidence>
<feature type="non-terminal residue" evidence="1">
    <location>
        <position position="1"/>
    </location>
</feature>